<organism evidence="5 6">
    <name type="scientific">Paenibacillus piri</name>
    <dbReference type="NCBI Taxonomy" id="2547395"/>
    <lineage>
        <taxon>Bacteria</taxon>
        <taxon>Bacillati</taxon>
        <taxon>Bacillota</taxon>
        <taxon>Bacilli</taxon>
        <taxon>Bacillales</taxon>
        <taxon>Paenibacillaceae</taxon>
        <taxon>Paenibacillus</taxon>
    </lineage>
</organism>
<feature type="active site" description="Schiff-base intermediate with substrate" evidence="3">
    <location>
        <position position="181"/>
    </location>
</feature>
<dbReference type="GO" id="GO:0019262">
    <property type="term" value="P:N-acetylneuraminate catabolic process"/>
    <property type="evidence" value="ECO:0007669"/>
    <property type="project" value="TreeGrafter"/>
</dbReference>
<dbReference type="RefSeq" id="WP_133232785.1">
    <property type="nucleotide sequence ID" value="NZ_SMRT01000013.1"/>
</dbReference>
<keyword evidence="6" id="KW-1185">Reference proteome</keyword>
<accession>A0A4R5KGE9</accession>
<evidence type="ECO:0000256" key="1">
    <source>
        <dbReference type="ARBA" id="ARBA00023239"/>
    </source>
</evidence>
<dbReference type="PIRSF" id="PIRSF001365">
    <property type="entry name" value="DHDPS"/>
    <property type="match status" value="1"/>
</dbReference>
<dbReference type="Proteomes" id="UP000295636">
    <property type="component" value="Unassembled WGS sequence"/>
</dbReference>
<dbReference type="GO" id="GO:0008747">
    <property type="term" value="F:N-acetylneuraminate lyase activity"/>
    <property type="evidence" value="ECO:0007669"/>
    <property type="project" value="TreeGrafter"/>
</dbReference>
<feature type="binding site" evidence="4">
    <location>
        <position position="225"/>
    </location>
    <ligand>
        <name>pyruvate</name>
        <dbReference type="ChEBI" id="CHEBI:15361"/>
    </ligand>
</feature>
<dbReference type="EMBL" id="SMRT01000013">
    <property type="protein sequence ID" value="TDF94423.1"/>
    <property type="molecule type" value="Genomic_DNA"/>
</dbReference>
<feature type="active site" description="Proton donor/acceptor" evidence="3">
    <location>
        <position position="153"/>
    </location>
</feature>
<dbReference type="SUPFAM" id="SSF51569">
    <property type="entry name" value="Aldolase"/>
    <property type="match status" value="1"/>
</dbReference>
<dbReference type="PANTHER" id="PTHR42849:SF1">
    <property type="entry name" value="N-ACETYLNEURAMINATE LYASE"/>
    <property type="match status" value="1"/>
</dbReference>
<dbReference type="OrthoDB" id="9771791at2"/>
<evidence type="ECO:0000256" key="3">
    <source>
        <dbReference type="PIRSR" id="PIRSR001365-1"/>
    </source>
</evidence>
<comment type="similarity">
    <text evidence="2">Belongs to the DapA family.</text>
</comment>
<dbReference type="PANTHER" id="PTHR42849">
    <property type="entry name" value="N-ACETYLNEURAMINATE LYASE"/>
    <property type="match status" value="1"/>
</dbReference>
<dbReference type="PRINTS" id="PR00146">
    <property type="entry name" value="DHPICSNTHASE"/>
</dbReference>
<evidence type="ECO:0000256" key="2">
    <source>
        <dbReference type="PIRNR" id="PIRNR001365"/>
    </source>
</evidence>
<comment type="caution">
    <text evidence="5">The sequence shown here is derived from an EMBL/GenBank/DDBJ whole genome shotgun (WGS) entry which is preliminary data.</text>
</comment>
<reference evidence="5 6" key="1">
    <citation type="submission" date="2019-03" db="EMBL/GenBank/DDBJ databases">
        <title>This is whole genome sequence of Paenibacillus sp MS74 strain.</title>
        <authorList>
            <person name="Trinh H.N."/>
        </authorList>
    </citation>
    <scope>NUCLEOTIDE SEQUENCE [LARGE SCALE GENOMIC DNA]</scope>
    <source>
        <strain evidence="5 6">MS74</strain>
    </source>
</reference>
<dbReference type="InterPro" id="IPR013785">
    <property type="entry name" value="Aldolase_TIM"/>
</dbReference>
<dbReference type="Pfam" id="PF00701">
    <property type="entry name" value="DHDPS"/>
    <property type="match status" value="1"/>
</dbReference>
<dbReference type="CDD" id="cd00408">
    <property type="entry name" value="DHDPS-like"/>
    <property type="match status" value="1"/>
</dbReference>
<evidence type="ECO:0000313" key="5">
    <source>
        <dbReference type="EMBL" id="TDF94423.1"/>
    </source>
</evidence>
<keyword evidence="1 2" id="KW-0456">Lyase</keyword>
<evidence type="ECO:0000256" key="4">
    <source>
        <dbReference type="PIRSR" id="PIRSR001365-2"/>
    </source>
</evidence>
<proteinExistence type="inferred from homology"/>
<evidence type="ECO:0000313" key="6">
    <source>
        <dbReference type="Proteomes" id="UP000295636"/>
    </source>
</evidence>
<dbReference type="SMART" id="SM01130">
    <property type="entry name" value="DHDPS"/>
    <property type="match status" value="1"/>
</dbReference>
<name>A0A4R5KGE9_9BACL</name>
<dbReference type="InterPro" id="IPR002220">
    <property type="entry name" value="DapA-like"/>
</dbReference>
<dbReference type="AlphaFoldDB" id="A0A4R5KGE9"/>
<protein>
    <submittedName>
        <fullName evidence="5">Dihydrodipicolinate synthase family protein</fullName>
    </submittedName>
</protein>
<gene>
    <name evidence="5" type="ORF">E1757_23715</name>
</gene>
<sequence length="317" mass="34369">MTMDMNGTNGQREVGQIEMNKLQGIIPPVITPFTKELDVDTAALQGLANYMIECGVDGIFAMGTAAESPMLTRGQRLKALQVLKAECAGRTPLLVGVMETSTARVLELVREAEELQADAVVAVTPYYFRVKQKEIVKHFAAIREATSLPLIIYNVPVYTGNPIEPETVNEIARFPGVIAYKDSSGNMPHFQQAIRLTRDLPHFSVLQGVQVLSVISLQMGAAGLVPGVGNVIPDQMVSLFQAVRQGELEKAYNIQDFIVRLEASFSIEGYSLPVLKGMAQYLGFGEGVPHFPLQPLTADGMHKLSQILTGGNVKGGV</sequence>
<dbReference type="GO" id="GO:0005829">
    <property type="term" value="C:cytosol"/>
    <property type="evidence" value="ECO:0007669"/>
    <property type="project" value="TreeGrafter"/>
</dbReference>
<dbReference type="Gene3D" id="3.20.20.70">
    <property type="entry name" value="Aldolase class I"/>
    <property type="match status" value="1"/>
</dbReference>